<comment type="caution">
    <text evidence="2">The sequence shown here is derived from an EMBL/GenBank/DDBJ whole genome shotgun (WGS) entry which is preliminary data.</text>
</comment>
<dbReference type="PATRIC" id="fig|1938.3.peg.8876"/>
<sequence length="113" mass="12018">MSGTGTAERTTDEGHGLRRSLGFRDLVVYGLLFIAPMAPVGVFGTLDARSQGAVALVYGGGGGRRTFGGNGSSPPPPLPVPSFWGFAPDPAPQRRRGWVFQPVRRLRTRPLQG</sequence>
<gene>
    <name evidence="2" type="ORF">ACM01_24460</name>
</gene>
<dbReference type="Proteomes" id="UP000037432">
    <property type="component" value="Unassembled WGS sequence"/>
</dbReference>
<name>A0A0J7Z8D1_STRVR</name>
<dbReference type="EMBL" id="LFNT01000030">
    <property type="protein sequence ID" value="KMS72034.1"/>
    <property type="molecule type" value="Genomic_DNA"/>
</dbReference>
<evidence type="ECO:0000313" key="3">
    <source>
        <dbReference type="Proteomes" id="UP000037432"/>
    </source>
</evidence>
<evidence type="ECO:0000313" key="2">
    <source>
        <dbReference type="EMBL" id="KMS72034.1"/>
    </source>
</evidence>
<accession>A0A0J7Z8D1</accession>
<proteinExistence type="predicted"/>
<evidence type="ECO:0000256" key="1">
    <source>
        <dbReference type="SAM" id="Phobius"/>
    </source>
</evidence>
<keyword evidence="1" id="KW-0472">Membrane</keyword>
<reference evidence="2 3" key="1">
    <citation type="submission" date="2015-06" db="EMBL/GenBank/DDBJ databases">
        <authorList>
            <person name="Ju K.-S."/>
            <person name="Doroghazi J.R."/>
            <person name="Metcalf W.W."/>
        </authorList>
    </citation>
    <scope>NUCLEOTIDE SEQUENCE [LARGE SCALE GENOMIC DNA]</scope>
    <source>
        <strain evidence="2 3">NRRL 3414</strain>
    </source>
</reference>
<organism evidence="2 3">
    <name type="scientific">Streptomyces viridochromogenes</name>
    <dbReference type="NCBI Taxonomy" id="1938"/>
    <lineage>
        <taxon>Bacteria</taxon>
        <taxon>Bacillati</taxon>
        <taxon>Actinomycetota</taxon>
        <taxon>Actinomycetes</taxon>
        <taxon>Kitasatosporales</taxon>
        <taxon>Streptomycetaceae</taxon>
        <taxon>Streptomyces</taxon>
    </lineage>
</organism>
<protein>
    <recommendedName>
        <fullName evidence="4">Amino acid permease</fullName>
    </recommendedName>
</protein>
<evidence type="ECO:0008006" key="4">
    <source>
        <dbReference type="Google" id="ProtNLM"/>
    </source>
</evidence>
<dbReference type="AlphaFoldDB" id="A0A0J7Z8D1"/>
<keyword evidence="1" id="KW-1133">Transmembrane helix</keyword>
<keyword evidence="1" id="KW-0812">Transmembrane</keyword>
<feature type="non-terminal residue" evidence="2">
    <location>
        <position position="113"/>
    </location>
</feature>
<feature type="transmembrane region" description="Helical" evidence="1">
    <location>
        <begin position="26"/>
        <end position="46"/>
    </location>
</feature>